<accession>A0A072NNV8</accession>
<dbReference type="OrthoDB" id="1727065at2"/>
<organism evidence="2 3">
    <name type="scientific">Schinkia azotoformans MEV2011</name>
    <dbReference type="NCBI Taxonomy" id="1348973"/>
    <lineage>
        <taxon>Bacteria</taxon>
        <taxon>Bacillati</taxon>
        <taxon>Bacillota</taxon>
        <taxon>Bacilli</taxon>
        <taxon>Bacillales</taxon>
        <taxon>Bacillaceae</taxon>
        <taxon>Calidifontibacillus/Schinkia group</taxon>
        <taxon>Schinkia</taxon>
    </lineage>
</organism>
<keyword evidence="1" id="KW-0812">Transmembrane</keyword>
<keyword evidence="1" id="KW-0472">Membrane</keyword>
<comment type="caution">
    <text evidence="2">The sequence shown here is derived from an EMBL/GenBank/DDBJ whole genome shotgun (WGS) entry which is preliminary data.</text>
</comment>
<evidence type="ECO:0000313" key="2">
    <source>
        <dbReference type="EMBL" id="KEF39364.1"/>
    </source>
</evidence>
<gene>
    <name evidence="2" type="ORF">M670_01127</name>
</gene>
<dbReference type="PATRIC" id="fig|1348973.3.peg.1099"/>
<protein>
    <submittedName>
        <fullName evidence="2">Uncharacterized protein</fullName>
    </submittedName>
</protein>
<proteinExistence type="predicted"/>
<sequence length="127" mass="14799">MDLISIIASIMLVIGCLYFIWMPFTAKKASSVYKATVFVDDKIKKEELYATLNEIEMDYKMNKLSFDDYQNMKKAYELEVATIIKNENELGRKSIKHKESTADTIKKIEDEIDAELASLRQERRMKS</sequence>
<dbReference type="EMBL" id="JJRY01000003">
    <property type="protein sequence ID" value="KEF39364.1"/>
    <property type="molecule type" value="Genomic_DNA"/>
</dbReference>
<dbReference type="Proteomes" id="UP000027936">
    <property type="component" value="Unassembled WGS sequence"/>
</dbReference>
<dbReference type="AlphaFoldDB" id="A0A072NNV8"/>
<keyword evidence="1" id="KW-1133">Transmembrane helix</keyword>
<evidence type="ECO:0000256" key="1">
    <source>
        <dbReference type="SAM" id="Phobius"/>
    </source>
</evidence>
<name>A0A072NNV8_SCHAZ</name>
<dbReference type="RefSeq" id="WP_035193957.1">
    <property type="nucleotide sequence ID" value="NZ_JJRY01000003.1"/>
</dbReference>
<evidence type="ECO:0000313" key="3">
    <source>
        <dbReference type="Proteomes" id="UP000027936"/>
    </source>
</evidence>
<feature type="transmembrane region" description="Helical" evidence="1">
    <location>
        <begin position="6"/>
        <end position="24"/>
    </location>
</feature>
<reference evidence="2 3" key="1">
    <citation type="submission" date="2014-04" db="EMBL/GenBank/DDBJ databases">
        <title>Draft genome sequence of Bacillus azotoformans MEV2011, a (co-) denitrifying strain unable to grow in the presence of oxygen.</title>
        <authorList>
            <person name="Nielsen M."/>
            <person name="Schreiber L."/>
            <person name="Finster K."/>
            <person name="Schramm A."/>
        </authorList>
    </citation>
    <scope>NUCLEOTIDE SEQUENCE [LARGE SCALE GENOMIC DNA]</scope>
    <source>
        <strain evidence="2 3">MEV2011</strain>
    </source>
</reference>